<accession>A0A6I1C3N3</accession>
<name>A0A6I1C3N3_BIFLN</name>
<evidence type="ECO:0000313" key="3">
    <source>
        <dbReference type="Proteomes" id="UP000481350"/>
    </source>
</evidence>
<evidence type="ECO:0000313" key="2">
    <source>
        <dbReference type="EMBL" id="KAB6919987.1"/>
    </source>
</evidence>
<dbReference type="EMBL" id="WDZP01000003">
    <property type="protein sequence ID" value="KAB6919987.1"/>
    <property type="molecule type" value="Genomic_DNA"/>
</dbReference>
<organism evidence="1 3">
    <name type="scientific">Bifidobacterium longum</name>
    <dbReference type="NCBI Taxonomy" id="216816"/>
    <lineage>
        <taxon>Bacteria</taxon>
        <taxon>Bacillati</taxon>
        <taxon>Actinomycetota</taxon>
        <taxon>Actinomycetes</taxon>
        <taxon>Bifidobacteriales</taxon>
        <taxon>Bifidobacteriaceae</taxon>
        <taxon>Bifidobacterium</taxon>
    </lineage>
</organism>
<proteinExistence type="predicted"/>
<dbReference type="AlphaFoldDB" id="A0A6I1C3N3"/>
<sequence>MGNHKSIELEYLMTPSLPGTFKRDILAFCRLLHQFDEPSPTRHYIVNSFLDNSVKWIFTFNRRTC</sequence>
<protein>
    <submittedName>
        <fullName evidence="1">Uncharacterized protein</fullName>
    </submittedName>
</protein>
<evidence type="ECO:0000313" key="1">
    <source>
        <dbReference type="EMBL" id="KAB6914099.1"/>
    </source>
</evidence>
<dbReference type="Proteomes" id="UP000491334">
    <property type="component" value="Unassembled WGS sequence"/>
</dbReference>
<reference evidence="3 4" key="1">
    <citation type="journal article" date="2019" name="Nat. Med.">
        <title>A library of human gut bacterial isolates paired with longitudinal multiomics data enables mechanistic microbiome research.</title>
        <authorList>
            <person name="Poyet M."/>
            <person name="Groussin M."/>
            <person name="Gibbons S.M."/>
            <person name="Avila-Pacheco J."/>
            <person name="Jiang X."/>
            <person name="Kearney S.M."/>
            <person name="Perrotta A.R."/>
            <person name="Berdy B."/>
            <person name="Zhao S."/>
            <person name="Lieberman T.D."/>
            <person name="Swanson P.K."/>
            <person name="Smith M."/>
            <person name="Roesemann S."/>
            <person name="Alexander J.E."/>
            <person name="Rich S.A."/>
            <person name="Livny J."/>
            <person name="Vlamakis H."/>
            <person name="Clish C."/>
            <person name="Bullock K."/>
            <person name="Deik A."/>
            <person name="Scott J."/>
            <person name="Pierce K.A."/>
            <person name="Xavier R.J."/>
            <person name="Alm E.J."/>
        </authorList>
    </citation>
    <scope>NUCLEOTIDE SEQUENCE [LARGE SCALE GENOMIC DNA]</scope>
    <source>
        <strain evidence="1 3">BIOML-A283</strain>
        <strain evidence="2 4">BIOML-A284</strain>
    </source>
</reference>
<evidence type="ECO:0000313" key="4">
    <source>
        <dbReference type="Proteomes" id="UP000491334"/>
    </source>
</evidence>
<dbReference type="Proteomes" id="UP000481350">
    <property type="component" value="Unassembled WGS sequence"/>
</dbReference>
<comment type="caution">
    <text evidence="1">The sequence shown here is derived from an EMBL/GenBank/DDBJ whole genome shotgun (WGS) entry which is preliminary data.</text>
</comment>
<gene>
    <name evidence="1" type="ORF">GBJ98_02050</name>
    <name evidence="2" type="ORF">GBK06_02500</name>
</gene>
<dbReference type="EMBL" id="WDZO01000003">
    <property type="protein sequence ID" value="KAB6914099.1"/>
    <property type="molecule type" value="Genomic_DNA"/>
</dbReference>